<dbReference type="EMBL" id="ML986691">
    <property type="protein sequence ID" value="KAF2260011.1"/>
    <property type="molecule type" value="Genomic_DNA"/>
</dbReference>
<dbReference type="Proteomes" id="UP000800093">
    <property type="component" value="Unassembled WGS sequence"/>
</dbReference>
<reference evidence="2" key="1">
    <citation type="journal article" date="2020" name="Stud. Mycol.">
        <title>101 Dothideomycetes genomes: A test case for predicting lifestyles and emergence of pathogens.</title>
        <authorList>
            <person name="Haridas S."/>
            <person name="Albert R."/>
            <person name="Binder M."/>
            <person name="Bloem J."/>
            <person name="LaButti K."/>
            <person name="Salamov A."/>
            <person name="Andreopoulos B."/>
            <person name="Baker S."/>
            <person name="Barry K."/>
            <person name="Bills G."/>
            <person name="Bluhm B."/>
            <person name="Cannon C."/>
            <person name="Castanera R."/>
            <person name="Culley D."/>
            <person name="Daum C."/>
            <person name="Ezra D."/>
            <person name="Gonzalez J."/>
            <person name="Henrissat B."/>
            <person name="Kuo A."/>
            <person name="Liang C."/>
            <person name="Lipzen A."/>
            <person name="Lutzoni F."/>
            <person name="Magnuson J."/>
            <person name="Mondo S."/>
            <person name="Nolan M."/>
            <person name="Ohm R."/>
            <person name="Pangilinan J."/>
            <person name="Park H.-J."/>
            <person name="Ramirez L."/>
            <person name="Alfaro M."/>
            <person name="Sun H."/>
            <person name="Tritt A."/>
            <person name="Yoshinaga Y."/>
            <person name="Zwiers L.-H."/>
            <person name="Turgeon B."/>
            <person name="Goodwin S."/>
            <person name="Spatafora J."/>
            <person name="Crous P."/>
            <person name="Grigoriev I."/>
        </authorList>
    </citation>
    <scope>NUCLEOTIDE SEQUENCE [LARGE SCALE GENOMIC DNA]</scope>
    <source>
        <strain evidence="2">CBS 304.66</strain>
    </source>
</reference>
<gene>
    <name evidence="1" type="ORF">CC78DRAFT_40926</name>
</gene>
<dbReference type="AlphaFoldDB" id="A0A9P4K0S5"/>
<name>A0A9P4K0S5_9PLEO</name>
<evidence type="ECO:0000313" key="2">
    <source>
        <dbReference type="Proteomes" id="UP000800093"/>
    </source>
</evidence>
<dbReference type="OrthoDB" id="434253at2759"/>
<organism evidence="1 2">
    <name type="scientific">Lojkania enalia</name>
    <dbReference type="NCBI Taxonomy" id="147567"/>
    <lineage>
        <taxon>Eukaryota</taxon>
        <taxon>Fungi</taxon>
        <taxon>Dikarya</taxon>
        <taxon>Ascomycota</taxon>
        <taxon>Pezizomycotina</taxon>
        <taxon>Dothideomycetes</taxon>
        <taxon>Pleosporomycetidae</taxon>
        <taxon>Pleosporales</taxon>
        <taxon>Pleosporales incertae sedis</taxon>
        <taxon>Lojkania</taxon>
    </lineage>
</organism>
<keyword evidence="2" id="KW-1185">Reference proteome</keyword>
<accession>A0A9P4K0S5</accession>
<proteinExistence type="predicted"/>
<sequence length="108" mass="11446">MYIPMQICASFNPHGLFNVLYVGSAEMSSPISLSVGRSIGIAKCSNPTSYSSLIRTPASFPACPKTSSTLTIASSNDPRIKELCSHRIKAWFSDLGNGNHDGGPNDPG</sequence>
<comment type="caution">
    <text evidence="1">The sequence shown here is derived from an EMBL/GenBank/DDBJ whole genome shotgun (WGS) entry which is preliminary data.</text>
</comment>
<protein>
    <submittedName>
        <fullName evidence="1">Uncharacterized protein</fullName>
    </submittedName>
</protein>
<evidence type="ECO:0000313" key="1">
    <source>
        <dbReference type="EMBL" id="KAF2260011.1"/>
    </source>
</evidence>